<protein>
    <submittedName>
        <fullName evidence="3">Uncharacterized protein</fullName>
    </submittedName>
</protein>
<name>A0ABP1R854_9HEXA</name>
<feature type="transmembrane region" description="Helical" evidence="1">
    <location>
        <begin position="75"/>
        <end position="97"/>
    </location>
</feature>
<keyword evidence="1" id="KW-0472">Membrane</keyword>
<keyword evidence="1" id="KW-0812">Transmembrane</keyword>
<dbReference type="EMBL" id="CAXLJM020000065">
    <property type="protein sequence ID" value="CAL8121214.1"/>
    <property type="molecule type" value="Genomic_DNA"/>
</dbReference>
<keyword evidence="2" id="KW-0732">Signal</keyword>
<keyword evidence="1" id="KW-1133">Transmembrane helix</keyword>
<evidence type="ECO:0000256" key="2">
    <source>
        <dbReference type="SAM" id="SignalP"/>
    </source>
</evidence>
<feature type="chain" id="PRO_5046299097" evidence="2">
    <location>
        <begin position="20"/>
        <end position="147"/>
    </location>
</feature>
<sequence>MKLFLIFSLSVFCFGVSFASDLPPFSSNLINATATELRKLGCDVDLKFQQEGMKVKILCELEHVMTWLDTWLKPLLITTIFVAIFIGILVVLCCIRLSNCKLACCRKSSKCVKEDHQKDFEESDTRHRIPLVLSGKENLKQKTSCRF</sequence>
<evidence type="ECO:0000256" key="1">
    <source>
        <dbReference type="SAM" id="Phobius"/>
    </source>
</evidence>
<evidence type="ECO:0000313" key="3">
    <source>
        <dbReference type="EMBL" id="CAL8121214.1"/>
    </source>
</evidence>
<gene>
    <name evidence="3" type="ORF">ODALV1_LOCUS19274</name>
</gene>
<dbReference type="Proteomes" id="UP001642540">
    <property type="component" value="Unassembled WGS sequence"/>
</dbReference>
<comment type="caution">
    <text evidence="3">The sequence shown here is derived from an EMBL/GenBank/DDBJ whole genome shotgun (WGS) entry which is preliminary data.</text>
</comment>
<organism evidence="3 4">
    <name type="scientific">Orchesella dallaii</name>
    <dbReference type="NCBI Taxonomy" id="48710"/>
    <lineage>
        <taxon>Eukaryota</taxon>
        <taxon>Metazoa</taxon>
        <taxon>Ecdysozoa</taxon>
        <taxon>Arthropoda</taxon>
        <taxon>Hexapoda</taxon>
        <taxon>Collembola</taxon>
        <taxon>Entomobryomorpha</taxon>
        <taxon>Entomobryoidea</taxon>
        <taxon>Orchesellidae</taxon>
        <taxon>Orchesellinae</taxon>
        <taxon>Orchesella</taxon>
    </lineage>
</organism>
<proteinExistence type="predicted"/>
<keyword evidence="4" id="KW-1185">Reference proteome</keyword>
<reference evidence="3 4" key="1">
    <citation type="submission" date="2024-08" db="EMBL/GenBank/DDBJ databases">
        <authorList>
            <person name="Cucini C."/>
            <person name="Frati F."/>
        </authorList>
    </citation>
    <scope>NUCLEOTIDE SEQUENCE [LARGE SCALE GENOMIC DNA]</scope>
</reference>
<accession>A0ABP1R854</accession>
<feature type="signal peptide" evidence="2">
    <location>
        <begin position="1"/>
        <end position="19"/>
    </location>
</feature>
<evidence type="ECO:0000313" key="4">
    <source>
        <dbReference type="Proteomes" id="UP001642540"/>
    </source>
</evidence>